<feature type="signal peptide" evidence="1">
    <location>
        <begin position="1"/>
        <end position="29"/>
    </location>
</feature>
<keyword evidence="3" id="KW-1185">Reference proteome</keyword>
<protein>
    <recommendedName>
        <fullName evidence="4">SPIN family peroxidase inhibitor</fullName>
    </recommendedName>
</protein>
<accession>A0AAC9WMT4</accession>
<name>A0AAC9WMT4_9STAP</name>
<dbReference type="EMBL" id="CP020773">
    <property type="protein sequence ID" value="ARJ51557.1"/>
    <property type="molecule type" value="Genomic_DNA"/>
</dbReference>
<dbReference type="AlphaFoldDB" id="A0AAC9WMT4"/>
<gene>
    <name evidence="2" type="ORF">B5P37_09655</name>
</gene>
<keyword evidence="1" id="KW-0732">Signal</keyword>
<dbReference type="RefSeq" id="WP_085238019.1">
    <property type="nucleotide sequence ID" value="NZ_CP020773.1"/>
</dbReference>
<organism evidence="2 3">
    <name type="scientific">Staphylococcus lutrae</name>
    <dbReference type="NCBI Taxonomy" id="155085"/>
    <lineage>
        <taxon>Bacteria</taxon>
        <taxon>Bacillati</taxon>
        <taxon>Bacillota</taxon>
        <taxon>Bacilli</taxon>
        <taxon>Bacillales</taxon>
        <taxon>Staphylococcaceae</taxon>
        <taxon>Staphylococcus</taxon>
    </lineage>
</organism>
<evidence type="ECO:0000313" key="3">
    <source>
        <dbReference type="Proteomes" id="UP000242864"/>
    </source>
</evidence>
<evidence type="ECO:0000256" key="1">
    <source>
        <dbReference type="SAM" id="SignalP"/>
    </source>
</evidence>
<reference evidence="2 3" key="1">
    <citation type="submission" date="2017-04" db="EMBL/GenBank/DDBJ databases">
        <authorList>
            <person name="Veseli I.A."/>
            <person name="Tang C."/>
            <person name="Pombert J.-F."/>
        </authorList>
    </citation>
    <scope>NUCLEOTIDE SEQUENCE [LARGE SCALE GENOMIC DNA]</scope>
    <source>
        <strain evidence="2 3">ATCC 700373</strain>
    </source>
</reference>
<evidence type="ECO:0000313" key="2">
    <source>
        <dbReference type="EMBL" id="ARJ51557.1"/>
    </source>
</evidence>
<proteinExistence type="predicted"/>
<dbReference type="KEGG" id="slz:B5P37_09655"/>
<sequence length="68" mass="7746">MKNLFRVSALSISLGLVGLVGLVGHEVNAAEDTAATQNVKSKEFDEHQYDRNKLFHSQYDVLRQYQKH</sequence>
<evidence type="ECO:0008006" key="4">
    <source>
        <dbReference type="Google" id="ProtNLM"/>
    </source>
</evidence>
<feature type="chain" id="PRO_5042177721" description="SPIN family peroxidase inhibitor" evidence="1">
    <location>
        <begin position="30"/>
        <end position="68"/>
    </location>
</feature>
<dbReference type="Proteomes" id="UP000242864">
    <property type="component" value="Chromosome"/>
</dbReference>